<proteinExistence type="predicted"/>
<dbReference type="InterPro" id="IPR052897">
    <property type="entry name" value="Sec-Metab_Biosynth_Hydrolase"/>
</dbReference>
<keyword evidence="2" id="KW-0378">Hydrolase</keyword>
<dbReference type="EMBL" id="LN868938">
    <property type="protein sequence ID" value="CRY74643.1"/>
    <property type="molecule type" value="Genomic_DNA"/>
</dbReference>
<dbReference type="RefSeq" id="WP_060590585.1">
    <property type="nucleotide sequence ID" value="NZ_CP031418.1"/>
</dbReference>
<dbReference type="Gene3D" id="3.40.50.1820">
    <property type="entry name" value="alpha/beta hydrolase"/>
    <property type="match status" value="1"/>
</dbReference>
<name>A0A0H5NGL5_NOCFR</name>
<evidence type="ECO:0000313" key="2">
    <source>
        <dbReference type="EMBL" id="CRY74643.1"/>
    </source>
</evidence>
<gene>
    <name evidence="2" type="primary">dhmA</name>
    <name evidence="2" type="ORF">ERS450000_00806</name>
</gene>
<dbReference type="Pfam" id="PF12697">
    <property type="entry name" value="Abhydrolase_6"/>
    <property type="match status" value="1"/>
</dbReference>
<dbReference type="EC" id="3.8.1.5" evidence="2"/>
<dbReference type="InterPro" id="IPR029058">
    <property type="entry name" value="AB_hydrolase_fold"/>
</dbReference>
<dbReference type="AlphaFoldDB" id="A0A0H5NGL5"/>
<dbReference type="SUPFAM" id="SSF53474">
    <property type="entry name" value="alpha/beta-Hydrolases"/>
    <property type="match status" value="1"/>
</dbReference>
<dbReference type="Proteomes" id="UP000057820">
    <property type="component" value="Chromosome 1"/>
</dbReference>
<accession>A0A0H5NGL5</accession>
<protein>
    <submittedName>
        <fullName evidence="2">Haloalkane dehalogenase</fullName>
        <ecNumber evidence="2">3.8.1.5</ecNumber>
    </submittedName>
</protein>
<evidence type="ECO:0000259" key="1">
    <source>
        <dbReference type="Pfam" id="PF12697"/>
    </source>
</evidence>
<evidence type="ECO:0000313" key="3">
    <source>
        <dbReference type="Proteomes" id="UP000057820"/>
    </source>
</evidence>
<dbReference type="GO" id="GO:0018786">
    <property type="term" value="F:haloalkane dehalogenase activity"/>
    <property type="evidence" value="ECO:0007669"/>
    <property type="project" value="UniProtKB-EC"/>
</dbReference>
<dbReference type="KEGG" id="nfr:ERS450000_00806"/>
<dbReference type="PANTHER" id="PTHR37017:SF11">
    <property type="entry name" value="ESTERASE_LIPASE_THIOESTERASE DOMAIN-CONTAINING PROTEIN"/>
    <property type="match status" value="1"/>
</dbReference>
<dbReference type="PANTHER" id="PTHR37017">
    <property type="entry name" value="AB HYDROLASE-1 DOMAIN-CONTAINING PROTEIN-RELATED"/>
    <property type="match status" value="1"/>
</dbReference>
<organism evidence="2 3">
    <name type="scientific">Nocardia farcinica</name>
    <dbReference type="NCBI Taxonomy" id="37329"/>
    <lineage>
        <taxon>Bacteria</taxon>
        <taxon>Bacillati</taxon>
        <taxon>Actinomycetota</taxon>
        <taxon>Actinomycetes</taxon>
        <taxon>Mycobacteriales</taxon>
        <taxon>Nocardiaceae</taxon>
        <taxon>Nocardia</taxon>
    </lineage>
</organism>
<sequence>MSTFVLVHGSWAGGWHWADIRARLEQAGHRVHAPSLTGMADRHHLAGEHVGLHTHIDDVARLLEWERLTDVILVGHSYGGMVITGAAARVPERIAHVVYLDAFLPRAGEAAWDLLPWQREAFQQLRLPDRPWLVRPVDAAAFFPELGEGFDDNRPTPMPIATHEQPVPDAPAPGALPGTYIHCTAAPAYFDDVARRAADDGLAVVTLDAGHMALLTHAGEVSATLLELAQEAPR</sequence>
<feature type="domain" description="AB hydrolase-1" evidence="1">
    <location>
        <begin position="4"/>
        <end position="223"/>
    </location>
</feature>
<reference evidence="3" key="1">
    <citation type="submission" date="2015-03" db="EMBL/GenBank/DDBJ databases">
        <authorList>
            <consortium name="Pathogen Informatics"/>
        </authorList>
    </citation>
    <scope>NUCLEOTIDE SEQUENCE [LARGE SCALE GENOMIC DNA]</scope>
    <source>
        <strain evidence="3">NCTC11134</strain>
    </source>
</reference>
<dbReference type="InterPro" id="IPR000073">
    <property type="entry name" value="AB_hydrolase_1"/>
</dbReference>